<protein>
    <submittedName>
        <fullName evidence="4">NAD(P)/FAD-dependent oxidoreductase</fullName>
    </submittedName>
</protein>
<dbReference type="Proteomes" id="UP001317963">
    <property type="component" value="Chromosome"/>
</dbReference>
<keyword evidence="5" id="KW-1185">Reference proteome</keyword>
<dbReference type="InterPro" id="IPR036188">
    <property type="entry name" value="FAD/NAD-bd_sf"/>
</dbReference>
<evidence type="ECO:0000313" key="4">
    <source>
        <dbReference type="EMBL" id="UZP73432.1"/>
    </source>
</evidence>
<organism evidence="4 5">
    <name type="scientific">Candidatus Paraluminiphilus aquimaris</name>
    <dbReference type="NCBI Taxonomy" id="2518994"/>
    <lineage>
        <taxon>Bacteria</taxon>
        <taxon>Pseudomonadati</taxon>
        <taxon>Pseudomonadota</taxon>
        <taxon>Gammaproteobacteria</taxon>
        <taxon>Cellvibrionales</taxon>
        <taxon>Halieaceae</taxon>
        <taxon>Candidatus Paraluminiphilus</taxon>
    </lineage>
</organism>
<evidence type="ECO:0000256" key="1">
    <source>
        <dbReference type="ARBA" id="ARBA00022630"/>
    </source>
</evidence>
<reference evidence="4 5" key="1">
    <citation type="submission" date="2019-02" db="EMBL/GenBank/DDBJ databases">
        <title>Halieaceae_genomes.</title>
        <authorList>
            <person name="Li S.-H."/>
        </authorList>
    </citation>
    <scope>NUCLEOTIDE SEQUENCE [LARGE SCALE GENOMIC DNA]</scope>
    <source>
        <strain evidence="4 5">JH123</strain>
    </source>
</reference>
<keyword evidence="1" id="KW-0285">Flavoprotein</keyword>
<dbReference type="InterPro" id="IPR051209">
    <property type="entry name" value="FAD-bind_Monooxygenase_sf"/>
</dbReference>
<name>A0ABY6Q456_9GAMM</name>
<dbReference type="InterPro" id="IPR020946">
    <property type="entry name" value="Flavin_mOase-like"/>
</dbReference>
<proteinExistence type="predicted"/>
<dbReference type="Gene3D" id="3.50.50.60">
    <property type="entry name" value="FAD/NAD(P)-binding domain"/>
    <property type="match status" value="2"/>
</dbReference>
<accession>A0ABY6Q456</accession>
<evidence type="ECO:0000313" key="5">
    <source>
        <dbReference type="Proteomes" id="UP001317963"/>
    </source>
</evidence>
<sequence length="490" mass="55081">MAGQPKRAFSAAIVGAGFGGVGAAIRLVKAGITDITLFERGDGVGGVWHSNHYPGAACDVPSHVYSFSFAPGTQWSRRYAPQADIAQYLNNIVDDFNVRQYLRLNTGVESAHFDAQTGSWRVASSDGQVRNFDFLISACGQLSNPSIPDLEGIAEFQGPSFHSANWDHSLNLSGKRVAVVGTGASAIQFTPEIAKQAAQVDIYQRSAPWILHKLDREYPEWEKRFFRRFPARISLSRLFFLSVFELLTYGFTGRHWVLKPMMKAANAYRKKELGDHPELHAKATPDYDIGCKRALFTNDWYPTLKRANVELIHGDAPRVTANGLVDREGRERPADVIIWGTGFKPLDFVAPMKIFGLEGRELGETWGDRPEAYLGTTVSGFPNMFIMYGPNTNHGAGSVPYSNECQYNYILDAINRLQAGGHRYLDLKSEVLDQWRDEMEERSAKSVWTQGGCESWYVTKDGVNTNNWPGPWLEYKRRTRRINPNEYQFC</sequence>
<evidence type="ECO:0000256" key="3">
    <source>
        <dbReference type="ARBA" id="ARBA00023002"/>
    </source>
</evidence>
<dbReference type="SUPFAM" id="SSF51905">
    <property type="entry name" value="FAD/NAD(P)-binding domain"/>
    <property type="match status" value="2"/>
</dbReference>
<dbReference type="EMBL" id="CP036501">
    <property type="protein sequence ID" value="UZP73432.1"/>
    <property type="molecule type" value="Genomic_DNA"/>
</dbReference>
<keyword evidence="3" id="KW-0560">Oxidoreductase</keyword>
<dbReference type="Pfam" id="PF00743">
    <property type="entry name" value="FMO-like"/>
    <property type="match status" value="1"/>
</dbReference>
<dbReference type="PANTHER" id="PTHR42877:SF4">
    <property type="entry name" value="FAD_NAD(P)-BINDING DOMAIN-CONTAINING PROTEIN-RELATED"/>
    <property type="match status" value="1"/>
</dbReference>
<gene>
    <name evidence="4" type="ORF">E0F26_01195</name>
</gene>
<keyword evidence="2" id="KW-0274">FAD</keyword>
<dbReference type="PANTHER" id="PTHR42877">
    <property type="entry name" value="L-ORNITHINE N(5)-MONOOXYGENASE-RELATED"/>
    <property type="match status" value="1"/>
</dbReference>
<dbReference type="RefSeq" id="WP_279242216.1">
    <property type="nucleotide sequence ID" value="NZ_CP036501.1"/>
</dbReference>
<dbReference type="PRINTS" id="PR00411">
    <property type="entry name" value="PNDRDTASEI"/>
</dbReference>
<evidence type="ECO:0000256" key="2">
    <source>
        <dbReference type="ARBA" id="ARBA00022827"/>
    </source>
</evidence>